<evidence type="ECO:0000313" key="2">
    <source>
        <dbReference type="EMBL" id="VEL13278.1"/>
    </source>
</evidence>
<dbReference type="Proteomes" id="UP000784294">
    <property type="component" value="Unassembled WGS sequence"/>
</dbReference>
<evidence type="ECO:0000313" key="3">
    <source>
        <dbReference type="Proteomes" id="UP000784294"/>
    </source>
</evidence>
<name>A0A3S5A6I8_9PLAT</name>
<gene>
    <name evidence="2" type="ORF">PXEA_LOCUS6718</name>
</gene>
<feature type="region of interest" description="Disordered" evidence="1">
    <location>
        <begin position="1"/>
        <end position="21"/>
    </location>
</feature>
<protein>
    <submittedName>
        <fullName evidence="2">Uncharacterized protein</fullName>
    </submittedName>
</protein>
<dbReference type="EMBL" id="CAAALY010017290">
    <property type="protein sequence ID" value="VEL13278.1"/>
    <property type="molecule type" value="Genomic_DNA"/>
</dbReference>
<keyword evidence="3" id="KW-1185">Reference proteome</keyword>
<proteinExistence type="predicted"/>
<sequence>MRLDFSHLPGELSSRPGDCDITCTDERREMGIDEMAAALEREAIFHDLMGTSPSSVDVAAEDASMSSMLQAASLSERREVND</sequence>
<evidence type="ECO:0000256" key="1">
    <source>
        <dbReference type="SAM" id="MobiDB-lite"/>
    </source>
</evidence>
<reference evidence="2" key="1">
    <citation type="submission" date="2018-11" db="EMBL/GenBank/DDBJ databases">
        <authorList>
            <consortium name="Pathogen Informatics"/>
        </authorList>
    </citation>
    <scope>NUCLEOTIDE SEQUENCE</scope>
</reference>
<dbReference type="AlphaFoldDB" id="A0A3S5A6I8"/>
<organism evidence="2 3">
    <name type="scientific">Protopolystoma xenopodis</name>
    <dbReference type="NCBI Taxonomy" id="117903"/>
    <lineage>
        <taxon>Eukaryota</taxon>
        <taxon>Metazoa</taxon>
        <taxon>Spiralia</taxon>
        <taxon>Lophotrochozoa</taxon>
        <taxon>Platyhelminthes</taxon>
        <taxon>Monogenea</taxon>
        <taxon>Polyopisthocotylea</taxon>
        <taxon>Polystomatidea</taxon>
        <taxon>Polystomatidae</taxon>
        <taxon>Protopolystoma</taxon>
    </lineage>
</organism>
<comment type="caution">
    <text evidence="2">The sequence shown here is derived from an EMBL/GenBank/DDBJ whole genome shotgun (WGS) entry which is preliminary data.</text>
</comment>
<accession>A0A3S5A6I8</accession>